<organism evidence="1 2">
    <name type="scientific">Macleaya cordata</name>
    <name type="common">Five-seeded plume-poppy</name>
    <name type="synonym">Bocconia cordata</name>
    <dbReference type="NCBI Taxonomy" id="56857"/>
    <lineage>
        <taxon>Eukaryota</taxon>
        <taxon>Viridiplantae</taxon>
        <taxon>Streptophyta</taxon>
        <taxon>Embryophyta</taxon>
        <taxon>Tracheophyta</taxon>
        <taxon>Spermatophyta</taxon>
        <taxon>Magnoliopsida</taxon>
        <taxon>Ranunculales</taxon>
        <taxon>Papaveraceae</taxon>
        <taxon>Papaveroideae</taxon>
        <taxon>Macleaya</taxon>
    </lineage>
</organism>
<keyword evidence="2" id="KW-1185">Reference proteome</keyword>
<protein>
    <submittedName>
        <fullName evidence="1">Uncharacterized protein</fullName>
    </submittedName>
</protein>
<sequence>MKNFEGIISSIEGCIQGWKGKLLSQASRTTLCKSVLVAAQTFQSTCLVLPTNTSNKIGSIQRDF</sequence>
<name>A0A200PPA4_MACCD</name>
<accession>A0A200PPA4</accession>
<gene>
    <name evidence="1" type="ORF">BVC80_1691g22</name>
</gene>
<reference evidence="1 2" key="1">
    <citation type="journal article" date="2017" name="Mol. Plant">
        <title>The Genome of Medicinal Plant Macleaya cordata Provides New Insights into Benzylisoquinoline Alkaloids Metabolism.</title>
        <authorList>
            <person name="Liu X."/>
            <person name="Liu Y."/>
            <person name="Huang P."/>
            <person name="Ma Y."/>
            <person name="Qing Z."/>
            <person name="Tang Q."/>
            <person name="Cao H."/>
            <person name="Cheng P."/>
            <person name="Zheng Y."/>
            <person name="Yuan Z."/>
            <person name="Zhou Y."/>
            <person name="Liu J."/>
            <person name="Tang Z."/>
            <person name="Zhuo Y."/>
            <person name="Zhang Y."/>
            <person name="Yu L."/>
            <person name="Huang J."/>
            <person name="Yang P."/>
            <person name="Peng Q."/>
            <person name="Zhang J."/>
            <person name="Jiang W."/>
            <person name="Zhang Z."/>
            <person name="Lin K."/>
            <person name="Ro D.K."/>
            <person name="Chen X."/>
            <person name="Xiong X."/>
            <person name="Shang Y."/>
            <person name="Huang S."/>
            <person name="Zeng J."/>
        </authorList>
    </citation>
    <scope>NUCLEOTIDE SEQUENCE [LARGE SCALE GENOMIC DNA]</scope>
    <source>
        <strain evidence="2">cv. BLH2017</strain>
        <tissue evidence="1">Root</tissue>
    </source>
</reference>
<dbReference type="AlphaFoldDB" id="A0A200PPA4"/>
<dbReference type="EMBL" id="MVGT01004381">
    <property type="protein sequence ID" value="OVA00051.1"/>
    <property type="molecule type" value="Genomic_DNA"/>
</dbReference>
<evidence type="ECO:0000313" key="2">
    <source>
        <dbReference type="Proteomes" id="UP000195402"/>
    </source>
</evidence>
<proteinExistence type="predicted"/>
<comment type="caution">
    <text evidence="1">The sequence shown here is derived from an EMBL/GenBank/DDBJ whole genome shotgun (WGS) entry which is preliminary data.</text>
</comment>
<evidence type="ECO:0000313" key="1">
    <source>
        <dbReference type="EMBL" id="OVA00051.1"/>
    </source>
</evidence>
<dbReference type="OrthoDB" id="1740441at2759"/>
<dbReference type="Proteomes" id="UP000195402">
    <property type="component" value="Unassembled WGS sequence"/>
</dbReference>
<dbReference type="InParanoid" id="A0A200PPA4"/>